<evidence type="ECO:0000256" key="4">
    <source>
        <dbReference type="ARBA" id="ARBA00022989"/>
    </source>
</evidence>
<evidence type="ECO:0000256" key="2">
    <source>
        <dbReference type="ARBA" id="ARBA00022448"/>
    </source>
</evidence>
<proteinExistence type="predicted"/>
<keyword evidence="4 6" id="KW-1133">Transmembrane helix</keyword>
<feature type="transmembrane region" description="Helical" evidence="6">
    <location>
        <begin position="277"/>
        <end position="300"/>
    </location>
</feature>
<reference evidence="9" key="1">
    <citation type="journal article" date="2019" name="Int. J. Syst. Evol. Microbiol.">
        <title>The Global Catalogue of Microorganisms (GCM) 10K type strain sequencing project: providing services to taxonomists for standard genome sequencing and annotation.</title>
        <authorList>
            <consortium name="The Broad Institute Genomics Platform"/>
            <consortium name="The Broad Institute Genome Sequencing Center for Infectious Disease"/>
            <person name="Wu L."/>
            <person name="Ma J."/>
        </authorList>
    </citation>
    <scope>NUCLEOTIDE SEQUENCE [LARGE SCALE GENOMIC DNA]</scope>
    <source>
        <strain evidence="9">CCM 7043</strain>
    </source>
</reference>
<dbReference type="InterPro" id="IPR020846">
    <property type="entry name" value="MFS_dom"/>
</dbReference>
<dbReference type="InterPro" id="IPR011701">
    <property type="entry name" value="MFS"/>
</dbReference>
<feature type="transmembrane region" description="Helical" evidence="6">
    <location>
        <begin position="337"/>
        <end position="358"/>
    </location>
</feature>
<dbReference type="Gene3D" id="1.20.1250.20">
    <property type="entry name" value="MFS general substrate transporter like domains"/>
    <property type="match status" value="2"/>
</dbReference>
<evidence type="ECO:0000313" key="8">
    <source>
        <dbReference type="EMBL" id="MFD1518482.1"/>
    </source>
</evidence>
<protein>
    <submittedName>
        <fullName evidence="8">MFS transporter</fullName>
    </submittedName>
</protein>
<keyword evidence="5 6" id="KW-0472">Membrane</keyword>
<evidence type="ECO:0000256" key="6">
    <source>
        <dbReference type="SAM" id="Phobius"/>
    </source>
</evidence>
<feature type="transmembrane region" description="Helical" evidence="6">
    <location>
        <begin position="76"/>
        <end position="99"/>
    </location>
</feature>
<feature type="transmembrane region" description="Helical" evidence="6">
    <location>
        <begin position="173"/>
        <end position="194"/>
    </location>
</feature>
<dbReference type="EMBL" id="JBHUCO010000013">
    <property type="protein sequence ID" value="MFD1518482.1"/>
    <property type="molecule type" value="Genomic_DNA"/>
</dbReference>
<name>A0ABW4EU80_9PSEU</name>
<dbReference type="Proteomes" id="UP001597114">
    <property type="component" value="Unassembled WGS sequence"/>
</dbReference>
<dbReference type="CDD" id="cd17319">
    <property type="entry name" value="MFS_ExuT_GudP_like"/>
    <property type="match status" value="1"/>
</dbReference>
<dbReference type="PROSITE" id="PS50850">
    <property type="entry name" value="MFS"/>
    <property type="match status" value="1"/>
</dbReference>
<evidence type="ECO:0000256" key="1">
    <source>
        <dbReference type="ARBA" id="ARBA00004651"/>
    </source>
</evidence>
<feature type="transmembrane region" description="Helical" evidence="6">
    <location>
        <begin position="312"/>
        <end position="331"/>
    </location>
</feature>
<evidence type="ECO:0000259" key="7">
    <source>
        <dbReference type="PROSITE" id="PS50850"/>
    </source>
</evidence>
<accession>A0ABW4EU80</accession>
<gene>
    <name evidence="8" type="ORF">ACFSJD_13365</name>
</gene>
<feature type="domain" description="Major facilitator superfamily (MFS) profile" evidence="7">
    <location>
        <begin position="14"/>
        <end position="429"/>
    </location>
</feature>
<dbReference type="PANTHER" id="PTHR43791">
    <property type="entry name" value="PERMEASE-RELATED"/>
    <property type="match status" value="1"/>
</dbReference>
<keyword evidence="9" id="KW-1185">Reference proteome</keyword>
<keyword evidence="3 6" id="KW-0812">Transmembrane</keyword>
<comment type="subcellular location">
    <subcellularLocation>
        <location evidence="1">Cell membrane</location>
        <topology evidence="1">Multi-pass membrane protein</topology>
    </subcellularLocation>
</comment>
<feature type="transmembrane region" description="Helical" evidence="6">
    <location>
        <begin position="138"/>
        <end position="161"/>
    </location>
</feature>
<feature type="transmembrane region" description="Helical" evidence="6">
    <location>
        <begin position="12"/>
        <end position="37"/>
    </location>
</feature>
<evidence type="ECO:0000256" key="5">
    <source>
        <dbReference type="ARBA" id="ARBA00023136"/>
    </source>
</evidence>
<dbReference type="InterPro" id="IPR036259">
    <property type="entry name" value="MFS_trans_sf"/>
</dbReference>
<sequence>MLESRVIRKLAVRLLPVLIVGYFIAIIDRANLGVAALTMNADLGISAAAFGVAASVFFVPYVLLEVPSNLALQRFGARWWIARIMVTWGILSAAHVLVWDVPSLYVARALLGAAEAGFFPGVIFYLTLWFPSAYRGRIMAIFTAGIPVALIIGTPLSGLILEMEGALGLHGWQWVYLIEGLPAVVLGVLIPFLLPASPDKAKFLTAEERTWITDTLARERAEREAVDAGGHAGRGRAVLRTLFSPQVLMFALAYYGLTNLNGAVSTFLPQILQPFGLGTTETTFVAAIPYVFGLLGMLVLGRLADRPGLRAASIYVALGISFVGLVASALFDEPIIKLVALCVASVGVFGVLPTFWGLPTAIMTGAAAAGGIALINALGNLSSVVNPAVIGAIRESTGDFNGGLLWLAAMSVVAMIALAIILAVWKPTRSAAVPTTEKGARV</sequence>
<feature type="transmembrane region" description="Helical" evidence="6">
    <location>
        <begin position="365"/>
        <end position="384"/>
    </location>
</feature>
<feature type="transmembrane region" description="Helical" evidence="6">
    <location>
        <begin position="43"/>
        <end position="64"/>
    </location>
</feature>
<feature type="transmembrane region" description="Helical" evidence="6">
    <location>
        <begin position="404"/>
        <end position="425"/>
    </location>
</feature>
<dbReference type="PANTHER" id="PTHR43791:SF36">
    <property type="entry name" value="TRANSPORTER, PUTATIVE (AFU_ORTHOLOGUE AFUA_6G08340)-RELATED"/>
    <property type="match status" value="1"/>
</dbReference>
<evidence type="ECO:0000313" key="9">
    <source>
        <dbReference type="Proteomes" id="UP001597114"/>
    </source>
</evidence>
<feature type="transmembrane region" description="Helical" evidence="6">
    <location>
        <begin position="105"/>
        <end position="126"/>
    </location>
</feature>
<dbReference type="RefSeq" id="WP_344729715.1">
    <property type="nucleotide sequence ID" value="NZ_BAAAUS010000063.1"/>
</dbReference>
<keyword evidence="2" id="KW-0813">Transport</keyword>
<dbReference type="Pfam" id="PF07690">
    <property type="entry name" value="MFS_1"/>
    <property type="match status" value="1"/>
</dbReference>
<comment type="caution">
    <text evidence="8">The sequence shown here is derived from an EMBL/GenBank/DDBJ whole genome shotgun (WGS) entry which is preliminary data.</text>
</comment>
<organism evidence="8 9">
    <name type="scientific">Pseudonocardia yunnanensis</name>
    <dbReference type="NCBI Taxonomy" id="58107"/>
    <lineage>
        <taxon>Bacteria</taxon>
        <taxon>Bacillati</taxon>
        <taxon>Actinomycetota</taxon>
        <taxon>Actinomycetes</taxon>
        <taxon>Pseudonocardiales</taxon>
        <taxon>Pseudonocardiaceae</taxon>
        <taxon>Pseudonocardia</taxon>
    </lineage>
</organism>
<evidence type="ECO:0000256" key="3">
    <source>
        <dbReference type="ARBA" id="ARBA00022692"/>
    </source>
</evidence>
<dbReference type="SUPFAM" id="SSF103473">
    <property type="entry name" value="MFS general substrate transporter"/>
    <property type="match status" value="1"/>
</dbReference>